<gene>
    <name evidence="1" type="ORF">EVAR_30662_1</name>
</gene>
<dbReference type="AlphaFoldDB" id="A0A4C1VTR7"/>
<keyword evidence="2" id="KW-1185">Reference proteome</keyword>
<sequence>MDFNKTVRTRLVSYCAGMWITFLPENTAGVTPPRVACAVFNEAPVRAALASGALLSCLFALAPRLELIANKNILNVKREQTVQMRDTIRQAEKQWKVLVYNILGSDEDRQWYSLITNGKQMTRDRFECKHRFTISVIWYSVGTAPRRHIGGRRGRRARRSLSCQLAPVVCIMIYSPALHLTRSMRPRHISPGEINTKRVVSA</sequence>
<accession>A0A4C1VTR7</accession>
<evidence type="ECO:0000313" key="2">
    <source>
        <dbReference type="Proteomes" id="UP000299102"/>
    </source>
</evidence>
<organism evidence="1 2">
    <name type="scientific">Eumeta variegata</name>
    <name type="common">Bagworm moth</name>
    <name type="synonym">Eumeta japonica</name>
    <dbReference type="NCBI Taxonomy" id="151549"/>
    <lineage>
        <taxon>Eukaryota</taxon>
        <taxon>Metazoa</taxon>
        <taxon>Ecdysozoa</taxon>
        <taxon>Arthropoda</taxon>
        <taxon>Hexapoda</taxon>
        <taxon>Insecta</taxon>
        <taxon>Pterygota</taxon>
        <taxon>Neoptera</taxon>
        <taxon>Endopterygota</taxon>
        <taxon>Lepidoptera</taxon>
        <taxon>Glossata</taxon>
        <taxon>Ditrysia</taxon>
        <taxon>Tineoidea</taxon>
        <taxon>Psychidae</taxon>
        <taxon>Oiketicinae</taxon>
        <taxon>Eumeta</taxon>
    </lineage>
</organism>
<evidence type="ECO:0000313" key="1">
    <source>
        <dbReference type="EMBL" id="GBP41224.1"/>
    </source>
</evidence>
<proteinExistence type="predicted"/>
<dbReference type="Proteomes" id="UP000299102">
    <property type="component" value="Unassembled WGS sequence"/>
</dbReference>
<name>A0A4C1VTR7_EUMVA</name>
<protein>
    <submittedName>
        <fullName evidence="1">Uncharacterized protein</fullName>
    </submittedName>
</protein>
<dbReference type="EMBL" id="BGZK01000395">
    <property type="protein sequence ID" value="GBP41224.1"/>
    <property type="molecule type" value="Genomic_DNA"/>
</dbReference>
<comment type="caution">
    <text evidence="1">The sequence shown here is derived from an EMBL/GenBank/DDBJ whole genome shotgun (WGS) entry which is preliminary data.</text>
</comment>
<reference evidence="1 2" key="1">
    <citation type="journal article" date="2019" name="Commun. Biol.">
        <title>The bagworm genome reveals a unique fibroin gene that provides high tensile strength.</title>
        <authorList>
            <person name="Kono N."/>
            <person name="Nakamura H."/>
            <person name="Ohtoshi R."/>
            <person name="Tomita M."/>
            <person name="Numata K."/>
            <person name="Arakawa K."/>
        </authorList>
    </citation>
    <scope>NUCLEOTIDE SEQUENCE [LARGE SCALE GENOMIC DNA]</scope>
</reference>